<evidence type="ECO:0000256" key="2">
    <source>
        <dbReference type="ARBA" id="ARBA00001947"/>
    </source>
</evidence>
<dbReference type="CDD" id="cd22584">
    <property type="entry name" value="Rcat_RBR_unk"/>
    <property type="match status" value="1"/>
</dbReference>
<keyword evidence="11" id="KW-0862">Zinc</keyword>
<dbReference type="AlphaFoldDB" id="A0A9Q0JZG2"/>
<keyword evidence="17" id="KW-1185">Reference proteome</keyword>
<evidence type="ECO:0000259" key="15">
    <source>
        <dbReference type="PROSITE" id="PS51873"/>
    </source>
</evidence>
<dbReference type="InterPro" id="IPR044066">
    <property type="entry name" value="TRIAD_supradom"/>
</dbReference>
<evidence type="ECO:0000313" key="17">
    <source>
        <dbReference type="Proteomes" id="UP001141806"/>
    </source>
</evidence>
<dbReference type="Pfam" id="PF01485">
    <property type="entry name" value="IBR"/>
    <property type="match status" value="1"/>
</dbReference>
<evidence type="ECO:0000256" key="7">
    <source>
        <dbReference type="ARBA" id="ARBA00022723"/>
    </source>
</evidence>
<feature type="domain" description="RING-type" evidence="15">
    <location>
        <begin position="92"/>
        <end position="298"/>
    </location>
</feature>
<dbReference type="SUPFAM" id="SSF57850">
    <property type="entry name" value="RING/U-box"/>
    <property type="match status" value="3"/>
</dbReference>
<dbReference type="PANTHER" id="PTHR11685">
    <property type="entry name" value="RBR FAMILY RING FINGER AND IBR DOMAIN-CONTAINING"/>
    <property type="match status" value="1"/>
</dbReference>
<keyword evidence="6" id="KW-0808">Transferase</keyword>
<feature type="domain" description="RING-type" evidence="14">
    <location>
        <begin position="96"/>
        <end position="141"/>
    </location>
</feature>
<dbReference type="SMART" id="SM00647">
    <property type="entry name" value="IBR"/>
    <property type="match status" value="2"/>
</dbReference>
<dbReference type="Proteomes" id="UP001141806">
    <property type="component" value="Unassembled WGS sequence"/>
</dbReference>
<sequence>MALQVKEMMSALYGFRHEWISFKSLKDYSSDLLDRAQHHLEENRQLVRTISTVSVGFLFAAAYVAAYKKSKQKKKQSEQKKKQNPDDSPTGKIFLCKICFESRWDFESFFINGCNHVFCCDCISSYVTSKLEEKIAIIKCPELSCEKMLELESCRFILASEVFDKWDLAICESLISESQKFYCPFRDCSALMVNDGLEIVRESECPVCRRLFCGQCKVPWHSGITCINFRKLKQYERGKEDLMVLELAKQKKWQRCPKCRFYVERSQGCLFIRCRCGFCFCYNCASPMKDHYCQNCKH</sequence>
<dbReference type="FunFam" id="3.30.40.10:FF:000230">
    <property type="entry name" value="RBR-type E3 ubiquitin transferase"/>
    <property type="match status" value="1"/>
</dbReference>
<dbReference type="GO" id="GO:0016567">
    <property type="term" value="P:protein ubiquitination"/>
    <property type="evidence" value="ECO:0007669"/>
    <property type="project" value="InterPro"/>
</dbReference>
<keyword evidence="7" id="KW-0479">Metal-binding</keyword>
<evidence type="ECO:0000313" key="16">
    <source>
        <dbReference type="EMBL" id="KAJ4957601.1"/>
    </source>
</evidence>
<keyword evidence="13" id="KW-0472">Membrane</keyword>
<name>A0A9Q0JZG2_9MAGN</name>
<dbReference type="EMBL" id="JAMYWD010000010">
    <property type="protein sequence ID" value="KAJ4957601.1"/>
    <property type="molecule type" value="Genomic_DNA"/>
</dbReference>
<dbReference type="GO" id="GO:0061630">
    <property type="term" value="F:ubiquitin protein ligase activity"/>
    <property type="evidence" value="ECO:0007669"/>
    <property type="project" value="UniProtKB-EC"/>
</dbReference>
<evidence type="ECO:0000256" key="3">
    <source>
        <dbReference type="ARBA" id="ARBA00003976"/>
    </source>
</evidence>
<dbReference type="PROSITE" id="PS50089">
    <property type="entry name" value="ZF_RING_2"/>
    <property type="match status" value="1"/>
</dbReference>
<evidence type="ECO:0000256" key="12">
    <source>
        <dbReference type="PROSITE-ProRule" id="PRU00175"/>
    </source>
</evidence>
<dbReference type="InterPro" id="IPR013083">
    <property type="entry name" value="Znf_RING/FYVE/PHD"/>
</dbReference>
<keyword evidence="13" id="KW-1133">Transmembrane helix</keyword>
<keyword evidence="13" id="KW-0812">Transmembrane</keyword>
<dbReference type="Gene3D" id="1.20.120.1750">
    <property type="match status" value="1"/>
</dbReference>
<evidence type="ECO:0000259" key="14">
    <source>
        <dbReference type="PROSITE" id="PS50089"/>
    </source>
</evidence>
<dbReference type="PROSITE" id="PS51873">
    <property type="entry name" value="TRIAD"/>
    <property type="match status" value="1"/>
</dbReference>
<dbReference type="InterPro" id="IPR002867">
    <property type="entry name" value="IBR_dom"/>
</dbReference>
<dbReference type="GO" id="GO:0008270">
    <property type="term" value="F:zinc ion binding"/>
    <property type="evidence" value="ECO:0007669"/>
    <property type="project" value="UniProtKB-KW"/>
</dbReference>
<dbReference type="PROSITE" id="PS00518">
    <property type="entry name" value="ZF_RING_1"/>
    <property type="match status" value="1"/>
</dbReference>
<reference evidence="16" key="1">
    <citation type="journal article" date="2023" name="Plant J.">
        <title>The genome of the king protea, Protea cynaroides.</title>
        <authorList>
            <person name="Chang J."/>
            <person name="Duong T.A."/>
            <person name="Schoeman C."/>
            <person name="Ma X."/>
            <person name="Roodt D."/>
            <person name="Barker N."/>
            <person name="Li Z."/>
            <person name="Van de Peer Y."/>
            <person name="Mizrachi E."/>
        </authorList>
    </citation>
    <scope>NUCLEOTIDE SEQUENCE</scope>
    <source>
        <tissue evidence="16">Young leaves</tissue>
    </source>
</reference>
<accession>A0A9Q0JZG2</accession>
<proteinExistence type="inferred from homology"/>
<dbReference type="OrthoDB" id="10009520at2759"/>
<evidence type="ECO:0000256" key="10">
    <source>
        <dbReference type="ARBA" id="ARBA00022786"/>
    </source>
</evidence>
<comment type="catalytic activity">
    <reaction evidence="1">
        <text>[E2 ubiquitin-conjugating enzyme]-S-ubiquitinyl-L-cysteine + [acceptor protein]-L-lysine = [E2 ubiquitin-conjugating enzyme]-L-cysteine + [acceptor protein]-N(6)-ubiquitinyl-L-lysine.</text>
        <dbReference type="EC" id="2.3.2.31"/>
    </reaction>
</comment>
<organism evidence="16 17">
    <name type="scientific">Protea cynaroides</name>
    <dbReference type="NCBI Taxonomy" id="273540"/>
    <lineage>
        <taxon>Eukaryota</taxon>
        <taxon>Viridiplantae</taxon>
        <taxon>Streptophyta</taxon>
        <taxon>Embryophyta</taxon>
        <taxon>Tracheophyta</taxon>
        <taxon>Spermatophyta</taxon>
        <taxon>Magnoliopsida</taxon>
        <taxon>Proteales</taxon>
        <taxon>Proteaceae</taxon>
        <taxon>Protea</taxon>
    </lineage>
</organism>
<protein>
    <recommendedName>
        <fullName evidence="5">RBR-type E3 ubiquitin transferase</fullName>
        <ecNumber evidence="5">2.3.2.31</ecNumber>
    </recommendedName>
</protein>
<keyword evidence="10" id="KW-0833">Ubl conjugation pathway</keyword>
<dbReference type="Gene3D" id="3.30.40.10">
    <property type="entry name" value="Zinc/RING finger domain, C3HC4 (zinc finger)"/>
    <property type="match status" value="1"/>
</dbReference>
<gene>
    <name evidence="16" type="ORF">NE237_024712</name>
</gene>
<comment type="cofactor">
    <cofactor evidence="2">
        <name>Zn(2+)</name>
        <dbReference type="ChEBI" id="CHEBI:29105"/>
    </cofactor>
</comment>
<feature type="transmembrane region" description="Helical" evidence="13">
    <location>
        <begin position="46"/>
        <end position="66"/>
    </location>
</feature>
<keyword evidence="9 12" id="KW-0863">Zinc-finger</keyword>
<evidence type="ECO:0000256" key="5">
    <source>
        <dbReference type="ARBA" id="ARBA00012251"/>
    </source>
</evidence>
<evidence type="ECO:0000256" key="8">
    <source>
        <dbReference type="ARBA" id="ARBA00022737"/>
    </source>
</evidence>
<dbReference type="InterPro" id="IPR017907">
    <property type="entry name" value="Znf_RING_CS"/>
</dbReference>
<comment type="caution">
    <text evidence="16">The sequence shown here is derived from an EMBL/GenBank/DDBJ whole genome shotgun (WGS) entry which is preliminary data.</text>
</comment>
<evidence type="ECO:0000256" key="4">
    <source>
        <dbReference type="ARBA" id="ARBA00005884"/>
    </source>
</evidence>
<evidence type="ECO:0000256" key="13">
    <source>
        <dbReference type="SAM" id="Phobius"/>
    </source>
</evidence>
<dbReference type="EC" id="2.3.2.31" evidence="5"/>
<dbReference type="CDD" id="cd22582">
    <property type="entry name" value="BRcat_RBR_unk"/>
    <property type="match status" value="1"/>
</dbReference>
<evidence type="ECO:0000256" key="1">
    <source>
        <dbReference type="ARBA" id="ARBA00001798"/>
    </source>
</evidence>
<dbReference type="InterPro" id="IPR001841">
    <property type="entry name" value="Znf_RING"/>
</dbReference>
<dbReference type="InterPro" id="IPR031127">
    <property type="entry name" value="E3_UB_ligase_RBR"/>
</dbReference>
<dbReference type="SMART" id="SM00184">
    <property type="entry name" value="RING"/>
    <property type="match status" value="1"/>
</dbReference>
<keyword evidence="8" id="KW-0677">Repeat</keyword>
<evidence type="ECO:0000256" key="9">
    <source>
        <dbReference type="ARBA" id="ARBA00022771"/>
    </source>
</evidence>
<evidence type="ECO:0000256" key="11">
    <source>
        <dbReference type="ARBA" id="ARBA00022833"/>
    </source>
</evidence>
<comment type="similarity">
    <text evidence="4">Belongs to the RBR family. Ariadne subfamily.</text>
</comment>
<evidence type="ECO:0000256" key="6">
    <source>
        <dbReference type="ARBA" id="ARBA00022679"/>
    </source>
</evidence>
<comment type="function">
    <text evidence="3">Might act as an E3 ubiquitin-protein ligase, or as part of E3 complex, which accepts ubiquitin from specific E2 ubiquitin-conjugating enzymes and then transfers it to substrates.</text>
</comment>